<gene>
    <name evidence="1" type="ORF">GQ607_005639</name>
</gene>
<feature type="non-terminal residue" evidence="1">
    <location>
        <position position="1"/>
    </location>
</feature>
<evidence type="ECO:0000313" key="1">
    <source>
        <dbReference type="EMBL" id="KAF0327156.1"/>
    </source>
</evidence>
<dbReference type="AlphaFoldDB" id="A0A8H3WJY3"/>
<organism evidence="1 2">
    <name type="scientific">Colletotrichum asianum</name>
    <dbReference type="NCBI Taxonomy" id="702518"/>
    <lineage>
        <taxon>Eukaryota</taxon>
        <taxon>Fungi</taxon>
        <taxon>Dikarya</taxon>
        <taxon>Ascomycota</taxon>
        <taxon>Pezizomycotina</taxon>
        <taxon>Sordariomycetes</taxon>
        <taxon>Hypocreomycetidae</taxon>
        <taxon>Glomerellales</taxon>
        <taxon>Glomerellaceae</taxon>
        <taxon>Colletotrichum</taxon>
        <taxon>Colletotrichum gloeosporioides species complex</taxon>
    </lineage>
</organism>
<sequence>GGAEGKAGRVNAVREVDMEAGRQGGQMQKIYTIRQVDRRRTMVHHKTAHHLDMQPGSHGHARYQPVTPCTARAWERAQLRRRVQASDQHRPKWNKGMPHPILQPVNPPTWARHLWTPSAGAADPSMGLDQNLTTGTSLEERIRNTFRYTAIPTQENIVHDCGALSVAENGYMGRRAEGWAVLEDVWVGTEWATGI</sequence>
<accession>A0A8H3WJY3</accession>
<dbReference type="EMBL" id="WOWK01000025">
    <property type="protein sequence ID" value="KAF0327156.1"/>
    <property type="molecule type" value="Genomic_DNA"/>
</dbReference>
<reference evidence="1 2" key="1">
    <citation type="submission" date="2019-12" db="EMBL/GenBank/DDBJ databases">
        <title>A genome sequence resource for the geographically widespread anthracnose pathogen Colletotrichum asianum.</title>
        <authorList>
            <person name="Meng Y."/>
        </authorList>
    </citation>
    <scope>NUCLEOTIDE SEQUENCE [LARGE SCALE GENOMIC DNA]</scope>
    <source>
        <strain evidence="1 2">ICMP 18580</strain>
    </source>
</reference>
<protein>
    <submittedName>
        <fullName evidence="1">Uncharacterized protein</fullName>
    </submittedName>
</protein>
<evidence type="ECO:0000313" key="2">
    <source>
        <dbReference type="Proteomes" id="UP000434172"/>
    </source>
</evidence>
<proteinExistence type="predicted"/>
<keyword evidence="2" id="KW-1185">Reference proteome</keyword>
<comment type="caution">
    <text evidence="1">The sequence shown here is derived from an EMBL/GenBank/DDBJ whole genome shotgun (WGS) entry which is preliminary data.</text>
</comment>
<name>A0A8H3WJY3_9PEZI</name>
<dbReference type="Proteomes" id="UP000434172">
    <property type="component" value="Unassembled WGS sequence"/>
</dbReference>